<gene>
    <name evidence="1" type="ORF">Megvenef_00473</name>
</gene>
<sequence>MKNSKMISQMVHKIIFLKNIANSEIDQPKWEQVEESFAEVKPVCDNRFILLEGMQFGNVITEEYFLFTTRFIKDIDKTMRISFHNQIFEIKRIIDEDSKGRMLGIVALKV</sequence>
<protein>
    <submittedName>
        <fullName evidence="1">Phage head-tail joining protein</fullName>
    </submittedName>
</protein>
<evidence type="ECO:0000313" key="2">
    <source>
        <dbReference type="Proteomes" id="UP001291687"/>
    </source>
</evidence>
<comment type="caution">
    <text evidence="1">The sequence shown here is derived from an EMBL/GenBank/DDBJ whole genome shotgun (WGS) entry which is preliminary data.</text>
</comment>
<dbReference type="Pfam" id="PF05521">
    <property type="entry name" value="Phage_HCP"/>
    <property type="match status" value="1"/>
</dbReference>
<organism evidence="1 2">
    <name type="scientific">Candidatus Megaera venefica</name>
    <dbReference type="NCBI Taxonomy" id="2055910"/>
    <lineage>
        <taxon>Bacteria</taxon>
        <taxon>Pseudomonadati</taxon>
        <taxon>Pseudomonadota</taxon>
        <taxon>Alphaproteobacteria</taxon>
        <taxon>Rickettsiales</taxon>
        <taxon>Rickettsiaceae</taxon>
        <taxon>Candidatus Megaera</taxon>
    </lineage>
</organism>
<dbReference type="NCBIfam" id="TIGR01563">
    <property type="entry name" value="gp16_SPP1"/>
    <property type="match status" value="1"/>
</dbReference>
<keyword evidence="2" id="KW-1185">Reference proteome</keyword>
<proteinExistence type="predicted"/>
<dbReference type="Gene3D" id="2.40.10.270">
    <property type="entry name" value="Bacteriophage SPP1 head-tail adaptor protein"/>
    <property type="match status" value="1"/>
</dbReference>
<dbReference type="InterPro" id="IPR038666">
    <property type="entry name" value="SSP1_head-tail_sf"/>
</dbReference>
<reference evidence="1 2" key="1">
    <citation type="submission" date="2023-03" db="EMBL/GenBank/DDBJ databases">
        <title>Host association and intracellularity evolved multiple times independently in the Rickettsiales.</title>
        <authorList>
            <person name="Castelli M."/>
            <person name="Nardi T."/>
            <person name="Gammuto L."/>
            <person name="Bellinzona G."/>
            <person name="Sabaneyeva E."/>
            <person name="Potekhin A."/>
            <person name="Serra V."/>
            <person name="Petroni G."/>
            <person name="Sassera D."/>
        </authorList>
    </citation>
    <scope>NUCLEOTIDE SEQUENCE [LARGE SCALE GENOMIC DNA]</scope>
    <source>
        <strain evidence="1 2">Sr 2-6</strain>
    </source>
</reference>
<dbReference type="Proteomes" id="UP001291687">
    <property type="component" value="Unassembled WGS sequence"/>
</dbReference>
<dbReference type="InterPro" id="IPR008767">
    <property type="entry name" value="Phage_SPP1_head-tail_adaptor"/>
</dbReference>
<dbReference type="EMBL" id="JARJFB010000023">
    <property type="protein sequence ID" value="MEA0970507.1"/>
    <property type="molecule type" value="Genomic_DNA"/>
</dbReference>
<accession>A0ABU5NBL1</accession>
<evidence type="ECO:0000313" key="1">
    <source>
        <dbReference type="EMBL" id="MEA0970507.1"/>
    </source>
</evidence>
<dbReference type="RefSeq" id="WP_322776410.1">
    <property type="nucleotide sequence ID" value="NZ_JARJFB010000023.1"/>
</dbReference>
<name>A0ABU5NBL1_9RICK</name>